<sequence length="77" mass="9003">MIQKIGQTNYHCYHLISLAVNLGKIVIPTQYIKVSIEPKAKFGRKNKAKSCLILLRYSDFTKNYVFLLDFTKKNKKH</sequence>
<protein>
    <submittedName>
        <fullName evidence="1">Uncharacterized protein</fullName>
    </submittedName>
</protein>
<evidence type="ECO:0000313" key="2">
    <source>
        <dbReference type="Proteomes" id="UP000276133"/>
    </source>
</evidence>
<accession>A0A3M7R534</accession>
<dbReference type="EMBL" id="REGN01004259">
    <property type="protein sequence ID" value="RNA18345.1"/>
    <property type="molecule type" value="Genomic_DNA"/>
</dbReference>
<proteinExistence type="predicted"/>
<keyword evidence="2" id="KW-1185">Reference proteome</keyword>
<organism evidence="1 2">
    <name type="scientific">Brachionus plicatilis</name>
    <name type="common">Marine rotifer</name>
    <name type="synonym">Brachionus muelleri</name>
    <dbReference type="NCBI Taxonomy" id="10195"/>
    <lineage>
        <taxon>Eukaryota</taxon>
        <taxon>Metazoa</taxon>
        <taxon>Spiralia</taxon>
        <taxon>Gnathifera</taxon>
        <taxon>Rotifera</taxon>
        <taxon>Eurotatoria</taxon>
        <taxon>Monogononta</taxon>
        <taxon>Pseudotrocha</taxon>
        <taxon>Ploima</taxon>
        <taxon>Brachionidae</taxon>
        <taxon>Brachionus</taxon>
    </lineage>
</organism>
<dbReference type="Proteomes" id="UP000276133">
    <property type="component" value="Unassembled WGS sequence"/>
</dbReference>
<reference evidence="1 2" key="1">
    <citation type="journal article" date="2018" name="Sci. Rep.">
        <title>Genomic signatures of local adaptation to the degree of environmental predictability in rotifers.</title>
        <authorList>
            <person name="Franch-Gras L."/>
            <person name="Hahn C."/>
            <person name="Garcia-Roger E.M."/>
            <person name="Carmona M.J."/>
            <person name="Serra M."/>
            <person name="Gomez A."/>
        </authorList>
    </citation>
    <scope>NUCLEOTIDE SEQUENCE [LARGE SCALE GENOMIC DNA]</scope>
    <source>
        <strain evidence="1">HYR1</strain>
    </source>
</reference>
<gene>
    <name evidence="1" type="ORF">BpHYR1_032217</name>
</gene>
<evidence type="ECO:0000313" key="1">
    <source>
        <dbReference type="EMBL" id="RNA18345.1"/>
    </source>
</evidence>
<comment type="caution">
    <text evidence="1">The sequence shown here is derived from an EMBL/GenBank/DDBJ whole genome shotgun (WGS) entry which is preliminary data.</text>
</comment>
<dbReference type="OrthoDB" id="10207644at2759"/>
<name>A0A3M7R534_BRAPC</name>
<dbReference type="AlphaFoldDB" id="A0A3M7R534"/>